<protein>
    <submittedName>
        <fullName evidence="2">Uncharacterized protein</fullName>
    </submittedName>
</protein>
<dbReference type="EMBL" id="AYRZ02000003">
    <property type="protein sequence ID" value="PHT87357.1"/>
    <property type="molecule type" value="Genomic_DNA"/>
</dbReference>
<feature type="coiled-coil region" evidence="1">
    <location>
        <begin position="106"/>
        <end position="157"/>
    </location>
</feature>
<dbReference type="OMA" id="KEFNKCA"/>
<dbReference type="AlphaFoldDB" id="A0A2G2ZZG0"/>
<accession>A0A2G2ZZG0</accession>
<comment type="caution">
    <text evidence="2">The sequence shown here is derived from an EMBL/GenBank/DDBJ whole genome shotgun (WGS) entry which is preliminary data.</text>
</comment>
<reference evidence="2 3" key="1">
    <citation type="journal article" date="2014" name="Nat. Genet.">
        <title>Genome sequence of the hot pepper provides insights into the evolution of pungency in Capsicum species.</title>
        <authorList>
            <person name="Kim S."/>
            <person name="Park M."/>
            <person name="Yeom S.I."/>
            <person name="Kim Y.M."/>
            <person name="Lee J.M."/>
            <person name="Lee H.A."/>
            <person name="Seo E."/>
            <person name="Choi J."/>
            <person name="Cheong K."/>
            <person name="Kim K.T."/>
            <person name="Jung K."/>
            <person name="Lee G.W."/>
            <person name="Oh S.K."/>
            <person name="Bae C."/>
            <person name="Kim S.B."/>
            <person name="Lee H.Y."/>
            <person name="Kim S.Y."/>
            <person name="Kim M.S."/>
            <person name="Kang B.C."/>
            <person name="Jo Y.D."/>
            <person name="Yang H.B."/>
            <person name="Jeong H.J."/>
            <person name="Kang W.H."/>
            <person name="Kwon J.K."/>
            <person name="Shin C."/>
            <person name="Lim J.Y."/>
            <person name="Park J.H."/>
            <person name="Huh J.H."/>
            <person name="Kim J.S."/>
            <person name="Kim B.D."/>
            <person name="Cohen O."/>
            <person name="Paran I."/>
            <person name="Suh M.C."/>
            <person name="Lee S.B."/>
            <person name="Kim Y.K."/>
            <person name="Shin Y."/>
            <person name="Noh S.J."/>
            <person name="Park J."/>
            <person name="Seo Y.S."/>
            <person name="Kwon S.Y."/>
            <person name="Kim H.A."/>
            <person name="Park J.M."/>
            <person name="Kim H.J."/>
            <person name="Choi S.B."/>
            <person name="Bosland P.W."/>
            <person name="Reeves G."/>
            <person name="Jo S.H."/>
            <person name="Lee B.W."/>
            <person name="Cho H.T."/>
            <person name="Choi H.S."/>
            <person name="Lee M.S."/>
            <person name="Yu Y."/>
            <person name="Do Choi Y."/>
            <person name="Park B.S."/>
            <person name="van Deynze A."/>
            <person name="Ashrafi H."/>
            <person name="Hill T."/>
            <person name="Kim W.T."/>
            <person name="Pai H.S."/>
            <person name="Ahn H.K."/>
            <person name="Yeam I."/>
            <person name="Giovannoni J.J."/>
            <person name="Rose J.K."/>
            <person name="Sorensen I."/>
            <person name="Lee S.J."/>
            <person name="Kim R.W."/>
            <person name="Choi I.Y."/>
            <person name="Choi B.S."/>
            <person name="Lim J.S."/>
            <person name="Lee Y.H."/>
            <person name="Choi D."/>
        </authorList>
    </citation>
    <scope>NUCLEOTIDE SEQUENCE [LARGE SCALE GENOMIC DNA]</scope>
    <source>
        <strain evidence="3">cv. CM334</strain>
    </source>
</reference>
<reference evidence="2 3" key="2">
    <citation type="journal article" date="2017" name="Genome Biol.">
        <title>New reference genome sequences of hot pepper reveal the massive evolution of plant disease-resistance genes by retroduplication.</title>
        <authorList>
            <person name="Kim S."/>
            <person name="Park J."/>
            <person name="Yeom S.I."/>
            <person name="Kim Y.M."/>
            <person name="Seo E."/>
            <person name="Kim K.T."/>
            <person name="Kim M.S."/>
            <person name="Lee J.M."/>
            <person name="Cheong K."/>
            <person name="Shin H.S."/>
            <person name="Kim S.B."/>
            <person name="Han K."/>
            <person name="Lee J."/>
            <person name="Park M."/>
            <person name="Lee H.A."/>
            <person name="Lee H.Y."/>
            <person name="Lee Y."/>
            <person name="Oh S."/>
            <person name="Lee J.H."/>
            <person name="Choi E."/>
            <person name="Choi E."/>
            <person name="Lee S.E."/>
            <person name="Jeon J."/>
            <person name="Kim H."/>
            <person name="Choi G."/>
            <person name="Song H."/>
            <person name="Lee J."/>
            <person name="Lee S.C."/>
            <person name="Kwon J.K."/>
            <person name="Lee H.Y."/>
            <person name="Koo N."/>
            <person name="Hong Y."/>
            <person name="Kim R.W."/>
            <person name="Kang W.H."/>
            <person name="Huh J.H."/>
            <person name="Kang B.C."/>
            <person name="Yang T.J."/>
            <person name="Lee Y.H."/>
            <person name="Bennetzen J.L."/>
            <person name="Choi D."/>
        </authorList>
    </citation>
    <scope>NUCLEOTIDE SEQUENCE [LARGE SCALE GENOMIC DNA]</scope>
    <source>
        <strain evidence="3">cv. CM334</strain>
    </source>
</reference>
<name>A0A2G2ZZG0_CAPAN</name>
<evidence type="ECO:0000256" key="1">
    <source>
        <dbReference type="SAM" id="Coils"/>
    </source>
</evidence>
<dbReference type="Proteomes" id="UP000222542">
    <property type="component" value="Unassembled WGS sequence"/>
</dbReference>
<keyword evidence="1" id="KW-0175">Coiled coil</keyword>
<evidence type="ECO:0000313" key="2">
    <source>
        <dbReference type="EMBL" id="PHT87357.1"/>
    </source>
</evidence>
<gene>
    <name evidence="2" type="ORF">T459_09463</name>
</gene>
<sequence length="197" mass="22485">MPVFYGRKVISELKREFIIKVWASIRTKLESLTADRVYSLADEIQVVLKGVSGMGVDISPLQNLLESFFELATFYDQARSILVDKAKEIEKSESYIKVKEHLELVMKERDEKYEELSAACQSLEKAIKKVKKLKSLQDVAKEEVRKIESKVSAAEKEFNKCADISLATQNASNDVDQKKQVLEDSLQDLVNYKLCLD</sequence>
<keyword evidence="3" id="KW-1185">Reference proteome</keyword>
<dbReference type="STRING" id="4072.A0A2G2ZZG0"/>
<organism evidence="2 3">
    <name type="scientific">Capsicum annuum</name>
    <name type="common">Capsicum pepper</name>
    <dbReference type="NCBI Taxonomy" id="4072"/>
    <lineage>
        <taxon>Eukaryota</taxon>
        <taxon>Viridiplantae</taxon>
        <taxon>Streptophyta</taxon>
        <taxon>Embryophyta</taxon>
        <taxon>Tracheophyta</taxon>
        <taxon>Spermatophyta</taxon>
        <taxon>Magnoliopsida</taxon>
        <taxon>eudicotyledons</taxon>
        <taxon>Gunneridae</taxon>
        <taxon>Pentapetalae</taxon>
        <taxon>asterids</taxon>
        <taxon>lamiids</taxon>
        <taxon>Solanales</taxon>
        <taxon>Solanaceae</taxon>
        <taxon>Solanoideae</taxon>
        <taxon>Capsiceae</taxon>
        <taxon>Capsicum</taxon>
    </lineage>
</organism>
<proteinExistence type="predicted"/>
<evidence type="ECO:0000313" key="3">
    <source>
        <dbReference type="Proteomes" id="UP000222542"/>
    </source>
</evidence>
<dbReference type="Gramene" id="PHT87357">
    <property type="protein sequence ID" value="PHT87357"/>
    <property type="gene ID" value="T459_09463"/>
</dbReference>